<accession>A0A4R6WIQ6</accession>
<keyword evidence="2" id="KW-1185">Reference proteome</keyword>
<name>A0A4R6WIQ6_9SPHI</name>
<evidence type="ECO:0000313" key="2">
    <source>
        <dbReference type="Proteomes" id="UP000295292"/>
    </source>
</evidence>
<dbReference type="Proteomes" id="UP000295292">
    <property type="component" value="Unassembled WGS sequence"/>
</dbReference>
<protein>
    <submittedName>
        <fullName evidence="1">Uncharacterized protein</fullName>
    </submittedName>
</protein>
<comment type="caution">
    <text evidence="1">The sequence shown here is derived from an EMBL/GenBank/DDBJ whole genome shotgun (WGS) entry which is preliminary data.</text>
</comment>
<dbReference type="EMBL" id="SNYV01000017">
    <property type="protein sequence ID" value="TDQ75358.1"/>
    <property type="molecule type" value="Genomic_DNA"/>
</dbReference>
<sequence>MGFQKSFPDVIARGKFFNKHRGGLMTVRNFNPSLRGSSQ</sequence>
<proteinExistence type="predicted"/>
<evidence type="ECO:0000313" key="1">
    <source>
        <dbReference type="EMBL" id="TDQ75358.1"/>
    </source>
</evidence>
<gene>
    <name evidence="1" type="ORF">CLV99_3959</name>
</gene>
<dbReference type="AlphaFoldDB" id="A0A4R6WIQ6"/>
<organism evidence="1 2">
    <name type="scientific">Sphingobacterium yanglingense</name>
    <dbReference type="NCBI Taxonomy" id="1437280"/>
    <lineage>
        <taxon>Bacteria</taxon>
        <taxon>Pseudomonadati</taxon>
        <taxon>Bacteroidota</taxon>
        <taxon>Sphingobacteriia</taxon>
        <taxon>Sphingobacteriales</taxon>
        <taxon>Sphingobacteriaceae</taxon>
        <taxon>Sphingobacterium</taxon>
    </lineage>
</organism>
<reference evidence="1 2" key="1">
    <citation type="submission" date="2019-03" db="EMBL/GenBank/DDBJ databases">
        <title>Genomic Encyclopedia of Archaeal and Bacterial Type Strains, Phase II (KMG-II): from individual species to whole genera.</title>
        <authorList>
            <person name="Goeker M."/>
        </authorList>
    </citation>
    <scope>NUCLEOTIDE SEQUENCE [LARGE SCALE GENOMIC DNA]</scope>
    <source>
        <strain evidence="1 2">DSM 28353</strain>
    </source>
</reference>